<feature type="region of interest" description="Disordered" evidence="1">
    <location>
        <begin position="92"/>
        <end position="135"/>
    </location>
</feature>
<evidence type="ECO:0000256" key="1">
    <source>
        <dbReference type="SAM" id="MobiDB-lite"/>
    </source>
</evidence>
<gene>
    <name evidence="2" type="primary">Sash1</name>
    <name evidence="2" type="ORF">CDAR_497601</name>
</gene>
<feature type="compositionally biased region" description="Basic and acidic residues" evidence="1">
    <location>
        <begin position="126"/>
        <end position="135"/>
    </location>
</feature>
<dbReference type="Proteomes" id="UP001054837">
    <property type="component" value="Unassembled WGS sequence"/>
</dbReference>
<comment type="caution">
    <text evidence="2">The sequence shown here is derived from an EMBL/GenBank/DDBJ whole genome shotgun (WGS) entry which is preliminary data.</text>
</comment>
<evidence type="ECO:0000313" key="2">
    <source>
        <dbReference type="EMBL" id="GIY27599.1"/>
    </source>
</evidence>
<proteinExistence type="predicted"/>
<reference evidence="2 3" key="1">
    <citation type="submission" date="2021-06" db="EMBL/GenBank/DDBJ databases">
        <title>Caerostris darwini draft genome.</title>
        <authorList>
            <person name="Kono N."/>
            <person name="Arakawa K."/>
        </authorList>
    </citation>
    <scope>NUCLEOTIDE SEQUENCE [LARGE SCALE GENOMIC DNA]</scope>
</reference>
<accession>A0AAV4S2Q6</accession>
<organism evidence="2 3">
    <name type="scientific">Caerostris darwini</name>
    <dbReference type="NCBI Taxonomy" id="1538125"/>
    <lineage>
        <taxon>Eukaryota</taxon>
        <taxon>Metazoa</taxon>
        <taxon>Ecdysozoa</taxon>
        <taxon>Arthropoda</taxon>
        <taxon>Chelicerata</taxon>
        <taxon>Arachnida</taxon>
        <taxon>Araneae</taxon>
        <taxon>Araneomorphae</taxon>
        <taxon>Entelegynae</taxon>
        <taxon>Araneoidea</taxon>
        <taxon>Araneidae</taxon>
        <taxon>Caerostris</taxon>
    </lineage>
</organism>
<name>A0AAV4S2Q6_9ARAC</name>
<dbReference type="EMBL" id="BPLQ01007064">
    <property type="protein sequence ID" value="GIY27599.1"/>
    <property type="molecule type" value="Genomic_DNA"/>
</dbReference>
<feature type="compositionally biased region" description="Polar residues" evidence="1">
    <location>
        <begin position="101"/>
        <end position="114"/>
    </location>
</feature>
<protein>
    <submittedName>
        <fullName evidence="2">SAM and SH3 domain-containing protein 1</fullName>
    </submittedName>
</protein>
<dbReference type="AlphaFoldDB" id="A0AAV4S2Q6"/>
<keyword evidence="3" id="KW-1185">Reference proteome</keyword>
<evidence type="ECO:0000313" key="3">
    <source>
        <dbReference type="Proteomes" id="UP001054837"/>
    </source>
</evidence>
<sequence>MHTFNKFDLNLLVRTNCKWVITDIGRGVFSPLSSGKKGSQKNSISFYQNINGNAFQSQHIYYEPPEEFEFDVTSSLLPDTAGEVIVHCLPTSPDSKHCNPSKDNPSDTTPSQISNNNNNNNNDGGDSCKEEQKEAEQRAYTKEEFTSAILARTHHEELRRSCPGALDGFAVAEEDQLDMGESGVAVVRDTLAPNGQSLIAGEGREACDCERRCSNPKHSHDCKSGDFGVSPILERRNKGVLGRLRNFANVFILCSHSTTILLREQFASTSEAKYEFRSLDASAGRIPGAAFSHPKRLKIQGRTHFLLEDASNEMRPPPIR</sequence>